<evidence type="ECO:0000259" key="1">
    <source>
        <dbReference type="SMART" id="SM00470"/>
    </source>
</evidence>
<organism evidence="2 3">
    <name type="scientific">Sphingomonas naphthae</name>
    <dbReference type="NCBI Taxonomy" id="1813468"/>
    <lineage>
        <taxon>Bacteria</taxon>
        <taxon>Pseudomonadati</taxon>
        <taxon>Pseudomonadota</taxon>
        <taxon>Alphaproteobacteria</taxon>
        <taxon>Sphingomonadales</taxon>
        <taxon>Sphingomonadaceae</taxon>
        <taxon>Sphingomonas</taxon>
    </lineage>
</organism>
<dbReference type="SMART" id="SM00470">
    <property type="entry name" value="ParB"/>
    <property type="match status" value="1"/>
</dbReference>
<evidence type="ECO:0000313" key="2">
    <source>
        <dbReference type="EMBL" id="WCT72086.1"/>
    </source>
</evidence>
<dbReference type="SUPFAM" id="SSF110849">
    <property type="entry name" value="ParB/Sulfiredoxin"/>
    <property type="match status" value="1"/>
</dbReference>
<dbReference type="Proteomes" id="UP001220395">
    <property type="component" value="Chromosome"/>
</dbReference>
<gene>
    <name evidence="2" type="ORF">PQ455_10540</name>
</gene>
<reference evidence="2 3" key="1">
    <citation type="submission" date="2023-02" db="EMBL/GenBank/DDBJ databases">
        <title>Genome sequence of Sphingomonas naphthae.</title>
        <authorList>
            <person name="Kim S."/>
            <person name="Heo J."/>
            <person name="Kwon S.-W."/>
        </authorList>
    </citation>
    <scope>NUCLEOTIDE SEQUENCE [LARGE SCALE GENOMIC DNA]</scope>
    <source>
        <strain evidence="2 3">KACC 18716</strain>
    </source>
</reference>
<dbReference type="RefSeq" id="WP_273686036.1">
    <property type="nucleotide sequence ID" value="NZ_CP117411.1"/>
</dbReference>
<sequence length="329" mass="35735">MAQKLLAEIYAGSPEGEQRARLAAPTVVGEIILVETRDVRIGQRLRAVDPMWASALGQIMVAEGQKTEIEVCRVEGEAGWLLVAGAHRVTGAQLAGIEYLRAKVVEADAQERIAREVSENLWRRGLDPIDRASFIAELVALHKERNGIDPEKDGRAVSIATRWQKALKAEACDTNETISFVYGWSEQIGTSLGLGRRSIELDLLLHRRLAPSLIARLRNYADDDGIVVGHPILKNASQLRALAKLDERQQGLVVTLLVGDQAKTVSGAVSTLQQKPRQSPEDKALSAFIGSFGRMGLTEKKGALSQLIGMMSGSLIDHAIAELKKGGNL</sequence>
<name>A0ABY7TGZ8_9SPHN</name>
<feature type="domain" description="ParB-like N-terminal" evidence="1">
    <location>
        <begin position="32"/>
        <end position="121"/>
    </location>
</feature>
<evidence type="ECO:0000313" key="3">
    <source>
        <dbReference type="Proteomes" id="UP001220395"/>
    </source>
</evidence>
<accession>A0ABY7TGZ8</accession>
<dbReference type="InterPro" id="IPR036086">
    <property type="entry name" value="ParB/Sulfiredoxin_sf"/>
</dbReference>
<keyword evidence="3" id="KW-1185">Reference proteome</keyword>
<dbReference type="InterPro" id="IPR003115">
    <property type="entry name" value="ParB_N"/>
</dbReference>
<protein>
    <submittedName>
        <fullName evidence="2">ParB N-terminal domain-containing protein</fullName>
    </submittedName>
</protein>
<dbReference type="EMBL" id="CP117411">
    <property type="protein sequence ID" value="WCT72086.1"/>
    <property type="molecule type" value="Genomic_DNA"/>
</dbReference>
<proteinExistence type="predicted"/>